<gene>
    <name evidence="2" type="ORF">SAMN02745704_01904</name>
</gene>
<dbReference type="OrthoDB" id="4571083at2"/>
<accession>A0A1T4X946</accession>
<dbReference type="AlphaFoldDB" id="A0A1T4X946"/>
<reference evidence="2 3" key="1">
    <citation type="submission" date="2017-02" db="EMBL/GenBank/DDBJ databases">
        <authorList>
            <person name="Peterson S.W."/>
        </authorList>
    </citation>
    <scope>NUCLEOTIDE SEQUENCE [LARGE SCALE GENOMIC DNA]</scope>
    <source>
        <strain evidence="2 3">DSM 16080</strain>
    </source>
</reference>
<sequence length="150" mass="16658">MKQLSKLVCLALTLAVLAFAVGCNGEEQQPGDPLAVARKAVEVSLAFDLDGLSALSCEDMRRQIEEQRADFEETMNILKGMGVDLSQVRYDMSAVTFELIKQEEYTATVHMGGVLSVKVPGLPEESQEQDQDIEMRKENGKWYVCSEIQP</sequence>
<evidence type="ECO:0000256" key="1">
    <source>
        <dbReference type="SAM" id="SignalP"/>
    </source>
</evidence>
<feature type="signal peptide" evidence="1">
    <location>
        <begin position="1"/>
        <end position="20"/>
    </location>
</feature>
<feature type="chain" id="PRO_5013137669" description="DUF4878 domain-containing protein" evidence="1">
    <location>
        <begin position="21"/>
        <end position="150"/>
    </location>
</feature>
<keyword evidence="3" id="KW-1185">Reference proteome</keyword>
<proteinExistence type="predicted"/>
<dbReference type="PROSITE" id="PS51257">
    <property type="entry name" value="PROKAR_LIPOPROTEIN"/>
    <property type="match status" value="1"/>
</dbReference>
<organism evidence="2 3">
    <name type="scientific">Paucidesulfovibrio gracilis DSM 16080</name>
    <dbReference type="NCBI Taxonomy" id="1121449"/>
    <lineage>
        <taxon>Bacteria</taxon>
        <taxon>Pseudomonadati</taxon>
        <taxon>Thermodesulfobacteriota</taxon>
        <taxon>Desulfovibrionia</taxon>
        <taxon>Desulfovibrionales</taxon>
        <taxon>Desulfovibrionaceae</taxon>
        <taxon>Paucidesulfovibrio</taxon>
    </lineage>
</organism>
<keyword evidence="1" id="KW-0732">Signal</keyword>
<dbReference type="EMBL" id="FUYC01000008">
    <property type="protein sequence ID" value="SKA85615.1"/>
    <property type="molecule type" value="Genomic_DNA"/>
</dbReference>
<dbReference type="Proteomes" id="UP000190027">
    <property type="component" value="Unassembled WGS sequence"/>
</dbReference>
<evidence type="ECO:0000313" key="2">
    <source>
        <dbReference type="EMBL" id="SKA85615.1"/>
    </source>
</evidence>
<protein>
    <recommendedName>
        <fullName evidence="4">DUF4878 domain-containing protein</fullName>
    </recommendedName>
</protein>
<evidence type="ECO:0008006" key="4">
    <source>
        <dbReference type="Google" id="ProtNLM"/>
    </source>
</evidence>
<evidence type="ECO:0000313" key="3">
    <source>
        <dbReference type="Proteomes" id="UP000190027"/>
    </source>
</evidence>
<name>A0A1T4X946_9BACT</name>
<dbReference type="RefSeq" id="WP_144019370.1">
    <property type="nucleotide sequence ID" value="NZ_FUYC01000008.1"/>
</dbReference>